<organism evidence="1 2">
    <name type="scientific">Aphanomyces astaci</name>
    <name type="common">Crayfish plague agent</name>
    <dbReference type="NCBI Taxonomy" id="112090"/>
    <lineage>
        <taxon>Eukaryota</taxon>
        <taxon>Sar</taxon>
        <taxon>Stramenopiles</taxon>
        <taxon>Oomycota</taxon>
        <taxon>Saprolegniomycetes</taxon>
        <taxon>Saprolegniales</taxon>
        <taxon>Verrucalvaceae</taxon>
        <taxon>Aphanomyces</taxon>
    </lineage>
</organism>
<comment type="caution">
    <text evidence="1">The sequence shown here is derived from an EMBL/GenBank/DDBJ whole genome shotgun (WGS) entry which is preliminary data.</text>
</comment>
<sequence>MVVRIKVRVFTFSIDPTVEHSYLVGSAATEDTSSKCLRDVLDMKSTKVTADLIVIPQSQIGP</sequence>
<name>A0A3R7ES82_APHAT</name>
<protein>
    <submittedName>
        <fullName evidence="1">Uncharacterized protein</fullName>
    </submittedName>
</protein>
<dbReference type="EMBL" id="QUTH01004717">
    <property type="protein sequence ID" value="RHZ12486.1"/>
    <property type="molecule type" value="Genomic_DNA"/>
</dbReference>
<gene>
    <name evidence="1" type="ORF">DYB37_010286</name>
</gene>
<evidence type="ECO:0000313" key="1">
    <source>
        <dbReference type="EMBL" id="RHZ12486.1"/>
    </source>
</evidence>
<evidence type="ECO:0000313" key="2">
    <source>
        <dbReference type="Proteomes" id="UP000285430"/>
    </source>
</evidence>
<feature type="non-terminal residue" evidence="1">
    <location>
        <position position="62"/>
    </location>
</feature>
<reference evidence="1 2" key="1">
    <citation type="submission" date="2018-08" db="EMBL/GenBank/DDBJ databases">
        <title>Aphanomyces genome sequencing and annotation.</title>
        <authorList>
            <person name="Minardi D."/>
            <person name="Oidtmann B."/>
            <person name="Van Der Giezen M."/>
            <person name="Studholme D.J."/>
        </authorList>
    </citation>
    <scope>NUCLEOTIDE SEQUENCE [LARGE SCALE GENOMIC DNA]</scope>
    <source>
        <strain evidence="1 2">Da</strain>
    </source>
</reference>
<dbReference type="Proteomes" id="UP000285430">
    <property type="component" value="Unassembled WGS sequence"/>
</dbReference>
<proteinExistence type="predicted"/>
<dbReference type="AlphaFoldDB" id="A0A3R7ES82"/>
<accession>A0A3R7ES82</accession>